<dbReference type="Gene3D" id="2.130.10.10">
    <property type="entry name" value="YVTN repeat-like/Quinoprotein amine dehydrogenase"/>
    <property type="match status" value="1"/>
</dbReference>
<keyword evidence="2" id="KW-1185">Reference proteome</keyword>
<name>A0A285LZL3_9NOCA</name>
<dbReference type="AlphaFoldDB" id="A0A285LZL3"/>
<evidence type="ECO:0000313" key="1">
    <source>
        <dbReference type="EMBL" id="SNY89597.1"/>
    </source>
</evidence>
<reference evidence="1 2" key="1">
    <citation type="submission" date="2017-09" db="EMBL/GenBank/DDBJ databases">
        <authorList>
            <person name="Ehlers B."/>
            <person name="Leendertz F.H."/>
        </authorList>
    </citation>
    <scope>NUCLEOTIDE SEQUENCE [LARGE SCALE GENOMIC DNA]</scope>
    <source>
        <strain evidence="1 2">DSM 45537</strain>
    </source>
</reference>
<organism evidence="1 2">
    <name type="scientific">Nocardia amikacinitolerans</name>
    <dbReference type="NCBI Taxonomy" id="756689"/>
    <lineage>
        <taxon>Bacteria</taxon>
        <taxon>Bacillati</taxon>
        <taxon>Actinomycetota</taxon>
        <taxon>Actinomycetes</taxon>
        <taxon>Mycobacteriales</taxon>
        <taxon>Nocardiaceae</taxon>
        <taxon>Nocardia</taxon>
    </lineage>
</organism>
<gene>
    <name evidence="1" type="ORF">SAMN04244553_6616</name>
</gene>
<dbReference type="STRING" id="1379680.GCA_001612615_05057"/>
<protein>
    <submittedName>
        <fullName evidence="1">Superoxide dismutase, Cu-Zn family</fullName>
    </submittedName>
</protein>
<dbReference type="InterPro" id="IPR053224">
    <property type="entry name" value="Sensory_adhesion_molecule"/>
</dbReference>
<dbReference type="SUPFAM" id="SSF63829">
    <property type="entry name" value="Calcium-dependent phosphotriesterase"/>
    <property type="match status" value="1"/>
</dbReference>
<dbReference type="Proteomes" id="UP000219565">
    <property type="component" value="Unassembled WGS sequence"/>
</dbReference>
<evidence type="ECO:0000313" key="2">
    <source>
        <dbReference type="Proteomes" id="UP000219565"/>
    </source>
</evidence>
<dbReference type="PANTHER" id="PTHR31460">
    <property type="match status" value="1"/>
</dbReference>
<accession>A0A285LZL3</accession>
<sequence length="314" mass="33444">MAVFAIVLGSCGTEAEPVRPEQYVVPGDSAFPGGLAYDHASGSFFTGSTRDGTVFRGYPDDPQAHEWLPGGAEGRTTTSGLVSDDRGRLFIGGGPTNQLWIHDIGSGVLLATLTGIDGGFVNDITITPDGTAFLTDSLAHVIYRVTESSGRWQLHTWLDLTGTTVPRVDGHNLNGIAAVDETTLLAVHSMTGGLYRIDARTREVTEVDLGPTRLFGGDGLVVSGSDLYVVQGGLSPQNPRPQVSLLHLSSDHTSAQLRCATTHSDFRHPSTARMAEGRLLIVNSQYNTGQRGQHPELPFTITALQPPRADTCPT</sequence>
<dbReference type="InterPro" id="IPR015943">
    <property type="entry name" value="WD40/YVTN_repeat-like_dom_sf"/>
</dbReference>
<proteinExistence type="predicted"/>
<dbReference type="PANTHER" id="PTHR31460:SF3">
    <property type="entry name" value="MESOCENTIN"/>
    <property type="match status" value="1"/>
</dbReference>
<dbReference type="EMBL" id="OBEG01000009">
    <property type="protein sequence ID" value="SNY89597.1"/>
    <property type="molecule type" value="Genomic_DNA"/>
</dbReference>